<protein>
    <recommendedName>
        <fullName evidence="2">TonB-dependent receptor-like beta-barrel domain-containing protein</fullName>
    </recommendedName>
</protein>
<feature type="non-terminal residue" evidence="1">
    <location>
        <position position="1"/>
    </location>
</feature>
<proteinExistence type="predicted"/>
<reference evidence="1" key="1">
    <citation type="submission" date="2018-05" db="EMBL/GenBank/DDBJ databases">
        <authorList>
            <person name="Lanie J.A."/>
            <person name="Ng W.-L."/>
            <person name="Kazmierczak K.M."/>
            <person name="Andrzejewski T.M."/>
            <person name="Davidsen T.M."/>
            <person name="Wayne K.J."/>
            <person name="Tettelin H."/>
            <person name="Glass J.I."/>
            <person name="Rusch D."/>
            <person name="Podicherti R."/>
            <person name="Tsui H.-C.T."/>
            <person name="Winkler M.E."/>
        </authorList>
    </citation>
    <scope>NUCLEOTIDE SEQUENCE</scope>
</reference>
<evidence type="ECO:0000313" key="1">
    <source>
        <dbReference type="EMBL" id="SVC57138.1"/>
    </source>
</evidence>
<evidence type="ECO:0008006" key="2">
    <source>
        <dbReference type="Google" id="ProtNLM"/>
    </source>
</evidence>
<gene>
    <name evidence="1" type="ORF">METZ01_LOCUS309992</name>
</gene>
<dbReference type="AlphaFoldDB" id="A0A382N9B9"/>
<organism evidence="1">
    <name type="scientific">marine metagenome</name>
    <dbReference type="NCBI Taxonomy" id="408172"/>
    <lineage>
        <taxon>unclassified sequences</taxon>
        <taxon>metagenomes</taxon>
        <taxon>ecological metagenomes</taxon>
    </lineage>
</organism>
<accession>A0A382N9B9</accession>
<sequence>YDLTLGLNGRWGNLSMNMLFEHSQGGYYSPRTQWVLRRFGTTADTDNEVTLSKDLKNVDGNTIASGTTVRGFVHDFGGGEVLLDEAWFRHGIGGGFGDNQAYNFSVKDATFSRLRELSVSYLYNGEALQNMGLSSLTFTGTARNLFAWYKELVGVDPGVNVGGIQTGFGLDYFANPSTKSFLFSLTANF</sequence>
<name>A0A382N9B9_9ZZZZ</name>
<dbReference type="EMBL" id="UINC01098538">
    <property type="protein sequence ID" value="SVC57138.1"/>
    <property type="molecule type" value="Genomic_DNA"/>
</dbReference>